<dbReference type="AlphaFoldDB" id="A0AAE0RY07"/>
<dbReference type="EMBL" id="JAEAOA010001117">
    <property type="protein sequence ID" value="KAK3581643.1"/>
    <property type="molecule type" value="Genomic_DNA"/>
</dbReference>
<keyword evidence="2" id="KW-0472">Membrane</keyword>
<evidence type="ECO:0000256" key="2">
    <source>
        <dbReference type="SAM" id="Phobius"/>
    </source>
</evidence>
<feature type="compositionally biased region" description="Low complexity" evidence="1">
    <location>
        <begin position="371"/>
        <end position="383"/>
    </location>
</feature>
<feature type="compositionally biased region" description="Polar residues" evidence="1">
    <location>
        <begin position="423"/>
        <end position="434"/>
    </location>
</feature>
<dbReference type="Proteomes" id="UP001195483">
    <property type="component" value="Unassembled WGS sequence"/>
</dbReference>
<evidence type="ECO:0000256" key="1">
    <source>
        <dbReference type="SAM" id="MobiDB-lite"/>
    </source>
</evidence>
<feature type="region of interest" description="Disordered" evidence="1">
    <location>
        <begin position="806"/>
        <end position="886"/>
    </location>
</feature>
<reference evidence="4" key="2">
    <citation type="journal article" date="2021" name="Genome Biol. Evol.">
        <title>Developing a high-quality reference genome for a parasitic bivalve with doubly uniparental inheritance (Bivalvia: Unionida).</title>
        <authorList>
            <person name="Smith C.H."/>
        </authorList>
    </citation>
    <scope>NUCLEOTIDE SEQUENCE</scope>
    <source>
        <strain evidence="4">CHS0354</strain>
        <tissue evidence="4">Mantle</tissue>
    </source>
</reference>
<feature type="signal peptide" evidence="3">
    <location>
        <begin position="1"/>
        <end position="28"/>
    </location>
</feature>
<organism evidence="4 5">
    <name type="scientific">Potamilus streckersoni</name>
    <dbReference type="NCBI Taxonomy" id="2493646"/>
    <lineage>
        <taxon>Eukaryota</taxon>
        <taxon>Metazoa</taxon>
        <taxon>Spiralia</taxon>
        <taxon>Lophotrochozoa</taxon>
        <taxon>Mollusca</taxon>
        <taxon>Bivalvia</taxon>
        <taxon>Autobranchia</taxon>
        <taxon>Heteroconchia</taxon>
        <taxon>Palaeoheterodonta</taxon>
        <taxon>Unionida</taxon>
        <taxon>Unionoidea</taxon>
        <taxon>Unionidae</taxon>
        <taxon>Ambleminae</taxon>
        <taxon>Lampsilini</taxon>
        <taxon>Potamilus</taxon>
    </lineage>
</organism>
<accession>A0AAE0RY07</accession>
<evidence type="ECO:0000313" key="4">
    <source>
        <dbReference type="EMBL" id="KAK3581643.1"/>
    </source>
</evidence>
<feature type="compositionally biased region" description="Polar residues" evidence="1">
    <location>
        <begin position="390"/>
        <end position="402"/>
    </location>
</feature>
<feature type="region of interest" description="Disordered" evidence="1">
    <location>
        <begin position="371"/>
        <end position="434"/>
    </location>
</feature>
<feature type="region of interest" description="Disordered" evidence="1">
    <location>
        <begin position="143"/>
        <end position="163"/>
    </location>
</feature>
<protein>
    <submittedName>
        <fullName evidence="4">Uncharacterized protein</fullName>
    </submittedName>
</protein>
<evidence type="ECO:0000256" key="3">
    <source>
        <dbReference type="SAM" id="SignalP"/>
    </source>
</evidence>
<feature type="region of interest" description="Disordered" evidence="1">
    <location>
        <begin position="932"/>
        <end position="979"/>
    </location>
</feature>
<gene>
    <name evidence="4" type="ORF">CHS0354_018054</name>
</gene>
<keyword evidence="2" id="KW-1133">Transmembrane helix</keyword>
<feature type="compositionally biased region" description="Polar residues" evidence="1">
    <location>
        <begin position="932"/>
        <end position="943"/>
    </location>
</feature>
<feature type="compositionally biased region" description="Basic and acidic residues" evidence="1">
    <location>
        <begin position="807"/>
        <end position="820"/>
    </location>
</feature>
<reference evidence="4" key="3">
    <citation type="submission" date="2023-05" db="EMBL/GenBank/DDBJ databases">
        <authorList>
            <person name="Smith C.H."/>
        </authorList>
    </citation>
    <scope>NUCLEOTIDE SEQUENCE</scope>
    <source>
        <strain evidence="4">CHS0354</strain>
        <tissue evidence="4">Mantle</tissue>
    </source>
</reference>
<keyword evidence="2" id="KW-0812">Transmembrane</keyword>
<name>A0AAE0RY07_9BIVA</name>
<feature type="compositionally biased region" description="Polar residues" evidence="1">
    <location>
        <begin position="869"/>
        <end position="878"/>
    </location>
</feature>
<sequence length="979" mass="107330">MDRLRLPRLQAKLLCQVIAVLLFRTTFAESSQSIAQTVTESVIPVSSLHVSAGTSKDLDLFSGNQLFQILTQTRNTTHMPITSTSHELSPMHTSALLSTLLSVDTSTKMAPLYAPSSPFLKSVDMQSSSHTIVNVYTDTVPTSNVRTSTESQSDMTTVSSREMNSSITSGFVPEFQDRNTSIGIMPTVTRAESFASYSVRQESEMVKTSLRFPPESGQAHVNIDSSTVSHNLATDSYRTQSQNIIASDITEITEFTRQKVLHPSIISLLASSLTNNILVPTETSSSPSPSSSTSFSSLATTTLPYDLAIGNMSATSNTYRNELNSMLDSHADMSVSSISTTEVITEAKTNPHLHVSLVRNDLLLDANAVISTSQSQTRSTSSSNKVHDMTPSSSVYTRSPSNESHDMAPSSSEYTRSPKLFSPATSLQPSPTVSAENKYTTTITVNLPPIQEKNNGQHLIKGISSPLTHTQSRQSNETIILSSTIIYGSNDSSSLSSIPLDRSHPYINQTLSITPKSKVLPTSAEPALSSSLAEFALTTVGITSQSSLMSADKRATDGTASSVQQVDRFPHPTHEEIINQPCTNVDKTTSVELESTSTDSLFKSLKYDLRFAITFQGDCGVMTDDSKLQQVFWESIISLICGTLNLPENTVQPEDIICPPLRVYFNLKQITRIDAFEVLNYTISNNLFQVPIIADSVPVIYRGQSIQRLELTSNRPDRSVTTLERLDIIIISIAAVLFFVLLVACSCICCREMYRRKHVQSFKLKETPHVSVKVEDYTLTRIPRTKVIYTDSHMLTEEDLGVNHQQIESRSKENGDHHLIESSSTNDVDRYQNESESTVNEDHQQNESGSKVNSDHHLDESKVKVTGDCHQQNESGSKVNEDPVEGRENEINQDSIMIKVRSHADGIVIGVTCSPSQIPKVTKPLSDCLAPTENNLSGGSSDSLIEKTEGDNGLSNPNCLADDERYAGHTSPEEDEELL</sequence>
<keyword evidence="5" id="KW-1185">Reference proteome</keyword>
<feature type="compositionally biased region" description="Basic and acidic residues" evidence="1">
    <location>
        <begin position="853"/>
        <end position="867"/>
    </location>
</feature>
<reference evidence="4" key="1">
    <citation type="journal article" date="2021" name="Genome Biol. Evol.">
        <title>A High-Quality Reference Genome for a Parasitic Bivalve with Doubly Uniparental Inheritance (Bivalvia: Unionida).</title>
        <authorList>
            <person name="Smith C.H."/>
        </authorList>
    </citation>
    <scope>NUCLEOTIDE SEQUENCE</scope>
    <source>
        <strain evidence="4">CHS0354</strain>
    </source>
</reference>
<feature type="chain" id="PRO_5041933463" evidence="3">
    <location>
        <begin position="29"/>
        <end position="979"/>
    </location>
</feature>
<feature type="transmembrane region" description="Helical" evidence="2">
    <location>
        <begin position="728"/>
        <end position="750"/>
    </location>
</feature>
<evidence type="ECO:0000313" key="5">
    <source>
        <dbReference type="Proteomes" id="UP001195483"/>
    </source>
</evidence>
<comment type="caution">
    <text evidence="4">The sequence shown here is derived from an EMBL/GenBank/DDBJ whole genome shotgun (WGS) entry which is preliminary data.</text>
</comment>
<proteinExistence type="predicted"/>
<keyword evidence="3" id="KW-0732">Signal</keyword>